<organism evidence="2 3">
    <name type="scientific">Campylobacter anatolicus</name>
    <dbReference type="NCBI Taxonomy" id="2829105"/>
    <lineage>
        <taxon>Bacteria</taxon>
        <taxon>Pseudomonadati</taxon>
        <taxon>Campylobacterota</taxon>
        <taxon>Epsilonproteobacteria</taxon>
        <taxon>Campylobacterales</taxon>
        <taxon>Campylobacteraceae</taxon>
        <taxon>Campylobacter</taxon>
    </lineage>
</organism>
<keyword evidence="1" id="KW-0732">Signal</keyword>
<protein>
    <submittedName>
        <fullName evidence="2">Uncharacterized protein</fullName>
    </submittedName>
</protein>
<feature type="chain" id="PRO_5046937251" evidence="1">
    <location>
        <begin position="18"/>
        <end position="129"/>
    </location>
</feature>
<feature type="signal peptide" evidence="1">
    <location>
        <begin position="1"/>
        <end position="17"/>
    </location>
</feature>
<evidence type="ECO:0000313" key="2">
    <source>
        <dbReference type="EMBL" id="MBR8463190.1"/>
    </source>
</evidence>
<sequence>MKKFITILVLLSMCSFADTCDNPVMKDKVKEETYVLPLKISDDNTIISVSCVDNNYEITYSSSSKSLRTLTSISDSENKYVLCLYMDPIVKDLVLPSGRATERFLDKNSIERYKVSVTYNECKKLIPDF</sequence>
<proteinExistence type="predicted"/>
<dbReference type="RefSeq" id="WP_212141418.1">
    <property type="nucleotide sequence ID" value="NZ_JAGSSW010000001.1"/>
</dbReference>
<dbReference type="Proteomes" id="UP000682951">
    <property type="component" value="Unassembled WGS sequence"/>
</dbReference>
<keyword evidence="3" id="KW-1185">Reference proteome</keyword>
<gene>
    <name evidence="2" type="ORF">KDD93_01195</name>
</gene>
<name>A0ABS5HGQ2_9BACT</name>
<evidence type="ECO:0000256" key="1">
    <source>
        <dbReference type="SAM" id="SignalP"/>
    </source>
</evidence>
<evidence type="ECO:0000313" key="3">
    <source>
        <dbReference type="Proteomes" id="UP000682951"/>
    </source>
</evidence>
<dbReference type="EMBL" id="JAGSSW010000001">
    <property type="protein sequence ID" value="MBR8463190.1"/>
    <property type="molecule type" value="Genomic_DNA"/>
</dbReference>
<reference evidence="2 3" key="1">
    <citation type="submission" date="2021-04" db="EMBL/GenBank/DDBJ databases">
        <title>Molecular and phenotypic characterization and identification of bacterial isolates recovered from the Anatolian ground squirrels (Spermophilus xanthoprymnus) and which have the potential to form a new species in the Campylobacter genus.</title>
        <authorList>
            <person name="Aydin F."/>
            <person name="Abay S."/>
            <person name="Kayman T."/>
            <person name="Karakaya E."/>
            <person name="Mustak H.K."/>
            <person name="Mustak I.B."/>
            <person name="Bilgin N."/>
            <person name="Duzler A."/>
            <person name="Sahin O."/>
            <person name="Guran O."/>
            <person name="Saticioglu I.B."/>
        </authorList>
    </citation>
    <scope>NUCLEOTIDE SEQUENCE [LARGE SCALE GENOMIC DNA]</scope>
    <source>
        <strain evidence="3">faydin-G24</strain>
    </source>
</reference>
<accession>A0ABS5HGQ2</accession>
<comment type="caution">
    <text evidence="2">The sequence shown here is derived from an EMBL/GenBank/DDBJ whole genome shotgun (WGS) entry which is preliminary data.</text>
</comment>